<comment type="caution">
    <text evidence="1">The sequence shown here is derived from an EMBL/GenBank/DDBJ whole genome shotgun (WGS) entry which is preliminary data.</text>
</comment>
<dbReference type="Proteomes" id="UP000648482">
    <property type="component" value="Unassembled WGS sequence"/>
</dbReference>
<accession>A0ABR9DZA5</accession>
<proteinExistence type="predicted"/>
<reference evidence="1 2" key="1">
    <citation type="submission" date="2015-06" db="EMBL/GenBank/DDBJ databases">
        <title>Genome sequence of Pseudoalteromonas aliena.</title>
        <authorList>
            <person name="Xie B.-B."/>
            <person name="Rong J.-C."/>
            <person name="Qin Q.-L."/>
            <person name="Zhang Y.-Z."/>
        </authorList>
    </citation>
    <scope>NUCLEOTIDE SEQUENCE [LARGE SCALE GENOMIC DNA]</scope>
    <source>
        <strain evidence="1 2">SW19</strain>
    </source>
</reference>
<organism evidence="1 2">
    <name type="scientific">Pseudoalteromonas aliena SW19</name>
    <dbReference type="NCBI Taxonomy" id="1314866"/>
    <lineage>
        <taxon>Bacteria</taxon>
        <taxon>Pseudomonadati</taxon>
        <taxon>Pseudomonadota</taxon>
        <taxon>Gammaproteobacteria</taxon>
        <taxon>Alteromonadales</taxon>
        <taxon>Pseudoalteromonadaceae</taxon>
        <taxon>Pseudoalteromonas</taxon>
    </lineage>
</organism>
<keyword evidence="2" id="KW-1185">Reference proteome</keyword>
<protein>
    <submittedName>
        <fullName evidence="1">Uncharacterized protein</fullName>
    </submittedName>
</protein>
<gene>
    <name evidence="1" type="ORF">PALI_a1796</name>
</gene>
<evidence type="ECO:0000313" key="2">
    <source>
        <dbReference type="Proteomes" id="UP000648482"/>
    </source>
</evidence>
<name>A0ABR9DZA5_9GAMM</name>
<evidence type="ECO:0000313" key="1">
    <source>
        <dbReference type="EMBL" id="MBE0358509.1"/>
    </source>
</evidence>
<dbReference type="RefSeq" id="WP_264299765.1">
    <property type="nucleotide sequence ID" value="NZ_AQGU01000022.1"/>
</dbReference>
<dbReference type="EMBL" id="AQGU01000022">
    <property type="protein sequence ID" value="MBE0358509.1"/>
    <property type="molecule type" value="Genomic_DNA"/>
</dbReference>
<sequence>MELSNSEKIKLKDVIYDDNNVLNYFMGNHVELVDEHYQLM</sequence>